<evidence type="ECO:0000256" key="2">
    <source>
        <dbReference type="ARBA" id="ARBA00022801"/>
    </source>
</evidence>
<evidence type="ECO:0000259" key="4">
    <source>
        <dbReference type="PROSITE" id="PS51192"/>
    </source>
</evidence>
<keyword evidence="7" id="KW-1185">Reference proteome</keyword>
<dbReference type="EMBL" id="JAWDEY010000036">
    <property type="protein sequence ID" value="KAK6587727.1"/>
    <property type="molecule type" value="Genomic_DNA"/>
</dbReference>
<dbReference type="SUPFAM" id="SSF52540">
    <property type="entry name" value="P-loop containing nucleoside triphosphate hydrolases"/>
    <property type="match status" value="2"/>
</dbReference>
<dbReference type="PROSITE" id="PS51194">
    <property type="entry name" value="HELICASE_CTER"/>
    <property type="match status" value="1"/>
</dbReference>
<evidence type="ECO:0000313" key="6">
    <source>
        <dbReference type="EMBL" id="KAK6587727.1"/>
    </source>
</evidence>
<evidence type="ECO:0000256" key="1">
    <source>
        <dbReference type="ARBA" id="ARBA00004123"/>
    </source>
</evidence>
<sequence>MNRLFPVRKIENNNSDIDESIENKGNIANLKKMNLDLEKYSYLDDKDASINEIKSNNKDDDYNLEEENDEYNSGFRRLVKRKRFVRNLSDSSSSSLEIIEKSSNSDLSVNTWKRKADDDSEDSDEDLDEDGVERYLREKEKRKYEEKISREDDALVYCLDISQRMKKGIVEFFIGNEDMCKEDGIKFEHEYIKNGHCNMNKLTENLRKSEFSEYLSRLEENRLKDYQIVGVSWLLALHKNSYNGILADEMGLGKTAQTCIWLQYLFLTKKLFKPVIITCPASLLDNWTKEVSLWAPRLRAVKYHGSQKERRNIADNMIQDYESGNLDVIITTFQMLSSKTDINIAFKYFEFSYMIVDEAHNIKNSASQRYKSLSRKIVSERKLLLTGTPISNSISELSNMLIFLMPKIFSSSLLEDAYNGYKRKRQFDDNKKTNSEVSFLQEIISPFVLRRSKQDVLSCLPKKNTFIEFCELTQLQMKQYLREIGFVKKYEKYKKENNSEDEEERNDDNVEDKNNSFNNSIALVDKSLLNAVSKKIQEKVEKHFSSDLSSEKENKDVEEEEGIDISTEKEELDNDSSPCAVGSNNNTNHHYDPKYVNSIIFRMRRICNHSLLHQGYYESKEIEKLADYLCKKVPEYMEYSRNRVEQYVTQLCDYEIHQLVKRHIFQLDELNKKKDIPFLEKYLIRDDSILYGGCKLLKMDDIIQKIVFQNKEKCLIFCHHTMLLDIIEEYIRIKYKSENLYLRIDGTTPIFDRQIIIEKYQNTDIPLFLLSTKAAGQGINLTIASSVIMMDLDYNPQIEKQAEDRVHRIGQNKQVKIFKLVCKNTVEENIFNCCQSKLSLDDAFGGKNQKLD</sequence>
<dbReference type="Pfam" id="PF00271">
    <property type="entry name" value="Helicase_C"/>
    <property type="match status" value="1"/>
</dbReference>
<dbReference type="PANTHER" id="PTHR10799">
    <property type="entry name" value="SNF2/RAD54 HELICASE FAMILY"/>
    <property type="match status" value="1"/>
</dbReference>
<comment type="subcellular location">
    <subcellularLocation>
        <location evidence="1">Nucleus</location>
    </subcellularLocation>
</comment>
<dbReference type="CDD" id="cd17919">
    <property type="entry name" value="DEXHc_Snf"/>
    <property type="match status" value="1"/>
</dbReference>
<organism evidence="6 7">
    <name type="scientific">Cryptosporidium xiaoi</name>
    <dbReference type="NCBI Taxonomy" id="659607"/>
    <lineage>
        <taxon>Eukaryota</taxon>
        <taxon>Sar</taxon>
        <taxon>Alveolata</taxon>
        <taxon>Apicomplexa</taxon>
        <taxon>Conoidasida</taxon>
        <taxon>Coccidia</taxon>
        <taxon>Eucoccidiorida</taxon>
        <taxon>Eimeriorina</taxon>
        <taxon>Cryptosporidiidae</taxon>
        <taxon>Cryptosporidium</taxon>
    </lineage>
</organism>
<keyword evidence="2" id="KW-0378">Hydrolase</keyword>
<name>A0AAV9XV22_9CRYT</name>
<accession>A0AAV9XV22</accession>
<feature type="compositionally biased region" description="Basic and acidic residues" evidence="3">
    <location>
        <begin position="543"/>
        <end position="555"/>
    </location>
</feature>
<dbReference type="AlphaFoldDB" id="A0AAV9XV22"/>
<dbReference type="SMART" id="SM00490">
    <property type="entry name" value="HELICc"/>
    <property type="match status" value="1"/>
</dbReference>
<feature type="domain" description="Helicase C-terminal" evidence="5">
    <location>
        <begin position="701"/>
        <end position="852"/>
    </location>
</feature>
<dbReference type="InterPro" id="IPR038718">
    <property type="entry name" value="SNF2-like_sf"/>
</dbReference>
<dbReference type="GO" id="GO:0016787">
    <property type="term" value="F:hydrolase activity"/>
    <property type="evidence" value="ECO:0007669"/>
    <property type="project" value="UniProtKB-KW"/>
</dbReference>
<feature type="domain" description="Helicase ATP-binding" evidence="4">
    <location>
        <begin position="235"/>
        <end position="407"/>
    </location>
</feature>
<dbReference type="Proteomes" id="UP001311799">
    <property type="component" value="Unassembled WGS sequence"/>
</dbReference>
<reference evidence="6 7" key="1">
    <citation type="submission" date="2023-10" db="EMBL/GenBank/DDBJ databases">
        <title>Comparative genomics analysis reveals potential genetic determinants of host preference in Cryptosporidium xiaoi.</title>
        <authorList>
            <person name="Xiao L."/>
            <person name="Li J."/>
        </authorList>
    </citation>
    <scope>NUCLEOTIDE SEQUENCE [LARGE SCALE GENOMIC DNA]</scope>
    <source>
        <strain evidence="6 7">52996</strain>
    </source>
</reference>
<dbReference type="InterPro" id="IPR049730">
    <property type="entry name" value="SNF2/RAD54-like_C"/>
</dbReference>
<feature type="region of interest" description="Disordered" evidence="3">
    <location>
        <begin position="543"/>
        <end position="588"/>
    </location>
</feature>
<dbReference type="PROSITE" id="PS00690">
    <property type="entry name" value="DEAH_ATP_HELICASE"/>
    <property type="match status" value="1"/>
</dbReference>
<dbReference type="CDD" id="cd18793">
    <property type="entry name" value="SF2_C_SNF"/>
    <property type="match status" value="1"/>
</dbReference>
<dbReference type="InterPro" id="IPR027417">
    <property type="entry name" value="P-loop_NTPase"/>
</dbReference>
<proteinExistence type="predicted"/>
<feature type="compositionally biased region" description="Acidic residues" evidence="3">
    <location>
        <begin position="118"/>
        <end position="131"/>
    </location>
</feature>
<feature type="region of interest" description="Disordered" evidence="3">
    <location>
        <begin position="110"/>
        <end position="131"/>
    </location>
</feature>
<evidence type="ECO:0000256" key="3">
    <source>
        <dbReference type="SAM" id="MobiDB-lite"/>
    </source>
</evidence>
<dbReference type="GO" id="GO:0005634">
    <property type="term" value="C:nucleus"/>
    <property type="evidence" value="ECO:0007669"/>
    <property type="project" value="UniProtKB-SubCell"/>
</dbReference>
<feature type="region of interest" description="Disordered" evidence="3">
    <location>
        <begin position="495"/>
        <end position="515"/>
    </location>
</feature>
<dbReference type="InterPro" id="IPR001650">
    <property type="entry name" value="Helicase_C-like"/>
</dbReference>
<protein>
    <submittedName>
        <fullName evidence="6">SWI SNF-related</fullName>
    </submittedName>
</protein>
<evidence type="ECO:0000259" key="5">
    <source>
        <dbReference type="PROSITE" id="PS51194"/>
    </source>
</evidence>
<dbReference type="InterPro" id="IPR000330">
    <property type="entry name" value="SNF2_N"/>
</dbReference>
<dbReference type="Gene3D" id="3.40.50.10810">
    <property type="entry name" value="Tandem AAA-ATPase domain"/>
    <property type="match status" value="1"/>
</dbReference>
<evidence type="ECO:0000313" key="7">
    <source>
        <dbReference type="Proteomes" id="UP001311799"/>
    </source>
</evidence>
<dbReference type="InterPro" id="IPR002464">
    <property type="entry name" value="DNA/RNA_helicase_DEAH_CS"/>
</dbReference>
<comment type="caution">
    <text evidence="6">The sequence shown here is derived from an EMBL/GenBank/DDBJ whole genome shotgun (WGS) entry which is preliminary data.</text>
</comment>
<dbReference type="InterPro" id="IPR014001">
    <property type="entry name" value="Helicase_ATP-bd"/>
</dbReference>
<dbReference type="SMART" id="SM00487">
    <property type="entry name" value="DEXDc"/>
    <property type="match status" value="1"/>
</dbReference>
<dbReference type="PROSITE" id="PS51192">
    <property type="entry name" value="HELICASE_ATP_BIND_1"/>
    <property type="match status" value="1"/>
</dbReference>
<dbReference type="Pfam" id="PF00176">
    <property type="entry name" value="SNF2-rel_dom"/>
    <property type="match status" value="1"/>
</dbReference>
<gene>
    <name evidence="6" type="ORF">RS030_81256</name>
</gene>
<dbReference type="Gene3D" id="3.40.50.300">
    <property type="entry name" value="P-loop containing nucleotide triphosphate hydrolases"/>
    <property type="match status" value="1"/>
</dbReference>
<dbReference type="GO" id="GO:0005524">
    <property type="term" value="F:ATP binding"/>
    <property type="evidence" value="ECO:0007669"/>
    <property type="project" value="InterPro"/>
</dbReference>